<keyword evidence="1" id="KW-0812">Transmembrane</keyword>
<sequence length="207" mass="22138">MMAPRRSAAKATVSRPGSCSACQSAGSVAHQRTSAVRSKRLRTMSCTSVCARSVRRTPSISSTSESAMARLRPMRPSTLLSNLPVMSVAICASRCTSLATTAKPFPVSPALAASISALIASSLICLTIWVLSALKRSRSVLMPSVTTRMDRGVAFCDWAMVSALSGFIKWILEGAGNCLCGEENFEISDKKRCLPMVFNWLTASPVR</sequence>
<organism evidence="2 3">
    <name type="scientific">Rhizobium leguminosarum</name>
    <dbReference type="NCBI Taxonomy" id="384"/>
    <lineage>
        <taxon>Bacteria</taxon>
        <taxon>Pseudomonadati</taxon>
        <taxon>Pseudomonadota</taxon>
        <taxon>Alphaproteobacteria</taxon>
        <taxon>Hyphomicrobiales</taxon>
        <taxon>Rhizobiaceae</taxon>
        <taxon>Rhizobium/Agrobacterium group</taxon>
        <taxon>Rhizobium</taxon>
    </lineage>
</organism>
<reference evidence="2 3" key="1">
    <citation type="submission" date="2017-11" db="EMBL/GenBank/DDBJ databases">
        <title>Complete genome of Rhizobium leguminosarum Norway, an ineffective micro-symbiont.</title>
        <authorList>
            <person name="Hoffrichter A."/>
            <person name="Liang J."/>
            <person name="Brachmann A."/>
            <person name="Marin M."/>
        </authorList>
    </citation>
    <scope>NUCLEOTIDE SEQUENCE [LARGE SCALE GENOMIC DNA]</scope>
    <source>
        <strain evidence="2 3">Norway</strain>
    </source>
</reference>
<protein>
    <submittedName>
        <fullName evidence="2">Uncharacterized protein</fullName>
    </submittedName>
</protein>
<evidence type="ECO:0000256" key="1">
    <source>
        <dbReference type="SAM" id="Phobius"/>
    </source>
</evidence>
<proteinExistence type="predicted"/>
<accession>A0A2K9Z014</accession>
<feature type="transmembrane region" description="Helical" evidence="1">
    <location>
        <begin position="111"/>
        <end position="131"/>
    </location>
</feature>
<keyword evidence="1" id="KW-0472">Membrane</keyword>
<evidence type="ECO:0000313" key="2">
    <source>
        <dbReference type="EMBL" id="AUW41573.1"/>
    </source>
</evidence>
<keyword evidence="1" id="KW-1133">Transmembrane helix</keyword>
<feature type="transmembrane region" description="Helical" evidence="1">
    <location>
        <begin position="79"/>
        <end position="99"/>
    </location>
</feature>
<name>A0A2K9Z014_RHILE</name>
<evidence type="ECO:0000313" key="3">
    <source>
        <dbReference type="Proteomes" id="UP000238523"/>
    </source>
</evidence>
<gene>
    <name evidence="2" type="ORF">CUJ84_Chr001175</name>
</gene>
<dbReference type="AlphaFoldDB" id="A0A2K9Z014"/>
<dbReference type="EMBL" id="CP025012">
    <property type="protein sequence ID" value="AUW41573.1"/>
    <property type="molecule type" value="Genomic_DNA"/>
</dbReference>
<dbReference type="Proteomes" id="UP000238523">
    <property type="component" value="Chromosome"/>
</dbReference>